<protein>
    <submittedName>
        <fullName evidence="2">Glucose-1-phosphate cytidylyltransferase</fullName>
    </submittedName>
</protein>
<dbReference type="PANTHER" id="PTHR47183:SF1">
    <property type="entry name" value="GLUCOSE-1-PHOSPHATE CYTIDYLYLTRANSFERASE"/>
    <property type="match status" value="1"/>
</dbReference>
<feature type="domain" description="Nucleotidyl transferase" evidence="1">
    <location>
        <begin position="2"/>
        <end position="204"/>
    </location>
</feature>
<proteinExistence type="predicted"/>
<dbReference type="NCBIfam" id="TIGR02623">
    <property type="entry name" value="G1P_cyt_trans"/>
    <property type="match status" value="1"/>
</dbReference>
<gene>
    <name evidence="2" type="ORF">B5V03_34595</name>
</gene>
<evidence type="ECO:0000313" key="2">
    <source>
        <dbReference type="EMBL" id="RXT36757.1"/>
    </source>
</evidence>
<dbReference type="InterPro" id="IPR029044">
    <property type="entry name" value="Nucleotide-diphossugar_trans"/>
</dbReference>
<name>A0A4Q1UQU9_9BRAD</name>
<keyword evidence="2" id="KW-0548">Nucleotidyltransferase</keyword>
<dbReference type="Gene3D" id="3.90.550.10">
    <property type="entry name" value="Spore Coat Polysaccharide Biosynthesis Protein SpsA, Chain A"/>
    <property type="match status" value="1"/>
</dbReference>
<dbReference type="OrthoDB" id="9801810at2"/>
<sequence>MKVVILAGGLGTRIAEETTTRPKPMVEIGGKPILWHIMKIYSRYGFNDFVICCGYKGYLIKEYFANYFLHMSDVTFHLAENRMEVHRETAEPWRVTLVDTGEETQTGGRLKRVLPYVADEPFFALTYGDGVADIDLEAEIAFHKKHGCKATVSVVRPARRFGAVTIENDRVVNFEEKPHDDGGWINGGFFLLSPSVGDLIAGDETVWERKPMEQLARTDQLRAFVHPGFWHPMDTLRDRNYLEDEWANNRAKWRVW</sequence>
<evidence type="ECO:0000259" key="1">
    <source>
        <dbReference type="Pfam" id="PF00483"/>
    </source>
</evidence>
<dbReference type="InterPro" id="IPR013446">
    <property type="entry name" value="G1P_cyt_trans-like"/>
</dbReference>
<dbReference type="InterPro" id="IPR005835">
    <property type="entry name" value="NTP_transferase_dom"/>
</dbReference>
<dbReference type="InterPro" id="IPR046981">
    <property type="entry name" value="G1P_cyt_trans"/>
</dbReference>
<comment type="caution">
    <text evidence="2">The sequence shown here is derived from an EMBL/GenBank/DDBJ whole genome shotgun (WGS) entry which is preliminary data.</text>
</comment>
<accession>A0A4Q1UQU9</accession>
<dbReference type="Proteomes" id="UP000290819">
    <property type="component" value="Unassembled WGS sequence"/>
</dbReference>
<dbReference type="GO" id="GO:0047343">
    <property type="term" value="F:glucose-1-phosphate cytidylyltransferase activity"/>
    <property type="evidence" value="ECO:0007669"/>
    <property type="project" value="InterPro"/>
</dbReference>
<dbReference type="EMBL" id="MZXW01000050">
    <property type="protein sequence ID" value="RXT36757.1"/>
    <property type="molecule type" value="Genomic_DNA"/>
</dbReference>
<dbReference type="AlphaFoldDB" id="A0A4Q1UQU9"/>
<dbReference type="GO" id="GO:0009243">
    <property type="term" value="P:O antigen biosynthetic process"/>
    <property type="evidence" value="ECO:0007669"/>
    <property type="project" value="InterPro"/>
</dbReference>
<evidence type="ECO:0000313" key="3">
    <source>
        <dbReference type="Proteomes" id="UP000290819"/>
    </source>
</evidence>
<dbReference type="PANTHER" id="PTHR47183">
    <property type="entry name" value="GLUCOSE-1-PHOSPHATE CYTIDYLYLTRANSFERASE-RELATED"/>
    <property type="match status" value="1"/>
</dbReference>
<dbReference type="RefSeq" id="WP_129274903.1">
    <property type="nucleotide sequence ID" value="NZ_MZXW01000050.1"/>
</dbReference>
<reference evidence="2 3" key="1">
    <citation type="submission" date="2017-03" db="EMBL/GenBank/DDBJ databases">
        <authorList>
            <person name="Safronova V.I."/>
            <person name="Sazanova A.L."/>
            <person name="Chirak E.R."/>
        </authorList>
    </citation>
    <scope>NUCLEOTIDE SEQUENCE [LARGE SCALE GENOMIC DNA]</scope>
    <source>
        <strain evidence="2 3">Opo-243</strain>
    </source>
</reference>
<organism evidence="2 3">
    <name type="scientific">Bradyrhizobium betae</name>
    <dbReference type="NCBI Taxonomy" id="244734"/>
    <lineage>
        <taxon>Bacteria</taxon>
        <taxon>Pseudomonadati</taxon>
        <taxon>Pseudomonadota</taxon>
        <taxon>Alphaproteobacteria</taxon>
        <taxon>Hyphomicrobiales</taxon>
        <taxon>Nitrobacteraceae</taxon>
        <taxon>Bradyrhizobium</taxon>
    </lineage>
</organism>
<dbReference type="Pfam" id="PF00483">
    <property type="entry name" value="NTP_transferase"/>
    <property type="match status" value="1"/>
</dbReference>
<dbReference type="CDD" id="cd02524">
    <property type="entry name" value="G1P_cytidylyltransferase"/>
    <property type="match status" value="1"/>
</dbReference>
<keyword evidence="3" id="KW-1185">Reference proteome</keyword>
<keyword evidence="2" id="KW-0808">Transferase</keyword>
<dbReference type="SUPFAM" id="SSF53448">
    <property type="entry name" value="Nucleotide-diphospho-sugar transferases"/>
    <property type="match status" value="1"/>
</dbReference>